<sequence length="70" mass="7801">MWTATIPPTTLDTGNFVVESSDSAAFLCEGVLENQLTRFYHHRRKLSNVAAVSLLATRKQITQMEDSTSN</sequence>
<gene>
    <name evidence="1" type="ORF">PanWU01x14_207390</name>
</gene>
<organism evidence="1 2">
    <name type="scientific">Parasponia andersonii</name>
    <name type="common">Sponia andersonii</name>
    <dbReference type="NCBI Taxonomy" id="3476"/>
    <lineage>
        <taxon>Eukaryota</taxon>
        <taxon>Viridiplantae</taxon>
        <taxon>Streptophyta</taxon>
        <taxon>Embryophyta</taxon>
        <taxon>Tracheophyta</taxon>
        <taxon>Spermatophyta</taxon>
        <taxon>Magnoliopsida</taxon>
        <taxon>eudicotyledons</taxon>
        <taxon>Gunneridae</taxon>
        <taxon>Pentapetalae</taxon>
        <taxon>rosids</taxon>
        <taxon>fabids</taxon>
        <taxon>Rosales</taxon>
        <taxon>Cannabaceae</taxon>
        <taxon>Parasponia</taxon>
    </lineage>
</organism>
<comment type="caution">
    <text evidence="1">The sequence shown here is derived from an EMBL/GenBank/DDBJ whole genome shotgun (WGS) entry which is preliminary data.</text>
</comment>
<accession>A0A2P5BV27</accession>
<proteinExistence type="predicted"/>
<dbReference type="AlphaFoldDB" id="A0A2P5BV27"/>
<keyword evidence="2" id="KW-1185">Reference proteome</keyword>
<dbReference type="Proteomes" id="UP000237105">
    <property type="component" value="Unassembled WGS sequence"/>
</dbReference>
<evidence type="ECO:0000313" key="1">
    <source>
        <dbReference type="EMBL" id="PON52629.1"/>
    </source>
</evidence>
<reference evidence="2" key="1">
    <citation type="submission" date="2016-06" db="EMBL/GenBank/DDBJ databases">
        <title>Parallel loss of symbiosis genes in relatives of nitrogen-fixing non-legume Parasponia.</title>
        <authorList>
            <person name="Van Velzen R."/>
            <person name="Holmer R."/>
            <person name="Bu F."/>
            <person name="Rutten L."/>
            <person name="Van Zeijl A."/>
            <person name="Liu W."/>
            <person name="Santuari L."/>
            <person name="Cao Q."/>
            <person name="Sharma T."/>
            <person name="Shen D."/>
            <person name="Roswanjaya Y."/>
            <person name="Wardhani T."/>
            <person name="Kalhor M.S."/>
            <person name="Jansen J."/>
            <person name="Van den Hoogen J."/>
            <person name="Gungor B."/>
            <person name="Hartog M."/>
            <person name="Hontelez J."/>
            <person name="Verver J."/>
            <person name="Yang W.-C."/>
            <person name="Schijlen E."/>
            <person name="Repin R."/>
            <person name="Schilthuizen M."/>
            <person name="Schranz E."/>
            <person name="Heidstra R."/>
            <person name="Miyata K."/>
            <person name="Fedorova E."/>
            <person name="Kohlen W."/>
            <person name="Bisseling T."/>
            <person name="Smit S."/>
            <person name="Geurts R."/>
        </authorList>
    </citation>
    <scope>NUCLEOTIDE SEQUENCE [LARGE SCALE GENOMIC DNA]</scope>
    <source>
        <strain evidence="2">cv. WU1-14</strain>
    </source>
</reference>
<protein>
    <submittedName>
        <fullName evidence="1">Uncharacterized protein</fullName>
    </submittedName>
</protein>
<name>A0A2P5BV27_PARAD</name>
<evidence type="ECO:0000313" key="2">
    <source>
        <dbReference type="Proteomes" id="UP000237105"/>
    </source>
</evidence>
<dbReference type="EMBL" id="JXTB01000216">
    <property type="protein sequence ID" value="PON52629.1"/>
    <property type="molecule type" value="Genomic_DNA"/>
</dbReference>